<evidence type="ECO:0000313" key="2">
    <source>
        <dbReference type="Proteomes" id="UP000800035"/>
    </source>
</evidence>
<gene>
    <name evidence="1" type="ORF">CC80DRAFT_120725</name>
</gene>
<dbReference type="EMBL" id="ML976998">
    <property type="protein sequence ID" value="KAF1954543.1"/>
    <property type="molecule type" value="Genomic_DNA"/>
</dbReference>
<protein>
    <submittedName>
        <fullName evidence="1">Uncharacterized protein</fullName>
    </submittedName>
</protein>
<reference evidence="1" key="1">
    <citation type="journal article" date="2020" name="Stud. Mycol.">
        <title>101 Dothideomycetes genomes: a test case for predicting lifestyles and emergence of pathogens.</title>
        <authorList>
            <person name="Haridas S."/>
            <person name="Albert R."/>
            <person name="Binder M."/>
            <person name="Bloem J."/>
            <person name="Labutti K."/>
            <person name="Salamov A."/>
            <person name="Andreopoulos B."/>
            <person name="Baker S."/>
            <person name="Barry K."/>
            <person name="Bills G."/>
            <person name="Bluhm B."/>
            <person name="Cannon C."/>
            <person name="Castanera R."/>
            <person name="Culley D."/>
            <person name="Daum C."/>
            <person name="Ezra D."/>
            <person name="Gonzalez J."/>
            <person name="Henrissat B."/>
            <person name="Kuo A."/>
            <person name="Liang C."/>
            <person name="Lipzen A."/>
            <person name="Lutzoni F."/>
            <person name="Magnuson J."/>
            <person name="Mondo S."/>
            <person name="Nolan M."/>
            <person name="Ohm R."/>
            <person name="Pangilinan J."/>
            <person name="Park H.-J."/>
            <person name="Ramirez L."/>
            <person name="Alfaro M."/>
            <person name="Sun H."/>
            <person name="Tritt A."/>
            <person name="Yoshinaga Y."/>
            <person name="Zwiers L.-H."/>
            <person name="Turgeon B."/>
            <person name="Goodwin S."/>
            <person name="Spatafora J."/>
            <person name="Crous P."/>
            <person name="Grigoriev I."/>
        </authorList>
    </citation>
    <scope>NUCLEOTIDE SEQUENCE</scope>
    <source>
        <strain evidence="1">CBS 675.92</strain>
    </source>
</reference>
<keyword evidence="2" id="KW-1185">Reference proteome</keyword>
<proteinExistence type="predicted"/>
<evidence type="ECO:0000313" key="1">
    <source>
        <dbReference type="EMBL" id="KAF1954543.1"/>
    </source>
</evidence>
<name>A0A6A5TNR9_9PLEO</name>
<accession>A0A6A5TNR9</accession>
<sequence>MRLMWGTLTLVALAASRIAVTSSLQLMLGLLISSSVFRVLRQQTFFIDSAGEPDHSASTCLVVKTTCCSETSAITQYEQHPYNCSATVRTSSDGNLSVSDPHLFPSFAAHMQVLSIAPALSIQSDLSASISLLDTP</sequence>
<organism evidence="1 2">
    <name type="scientific">Byssothecium circinans</name>
    <dbReference type="NCBI Taxonomy" id="147558"/>
    <lineage>
        <taxon>Eukaryota</taxon>
        <taxon>Fungi</taxon>
        <taxon>Dikarya</taxon>
        <taxon>Ascomycota</taxon>
        <taxon>Pezizomycotina</taxon>
        <taxon>Dothideomycetes</taxon>
        <taxon>Pleosporomycetidae</taxon>
        <taxon>Pleosporales</taxon>
        <taxon>Massarineae</taxon>
        <taxon>Massarinaceae</taxon>
        <taxon>Byssothecium</taxon>
    </lineage>
</organism>
<dbReference type="AlphaFoldDB" id="A0A6A5TNR9"/>
<dbReference type="Proteomes" id="UP000800035">
    <property type="component" value="Unassembled WGS sequence"/>
</dbReference>